<sequence>MPAVRFGFEKASGGVVHRCDVVASKAFRTPSEPVST</sequence>
<geneLocation type="plasmid" evidence="1 2">
    <name>plas1</name>
</geneLocation>
<protein>
    <submittedName>
        <fullName evidence="1">Uncharacterized protein</fullName>
    </submittedName>
</protein>
<dbReference type="EMBL" id="CP050125">
    <property type="protein sequence ID" value="QIP43801.1"/>
    <property type="molecule type" value="Genomic_DNA"/>
</dbReference>
<accession>A0A6G9D4N9</accession>
<gene>
    <name evidence="1" type="ORF">G9444_6558</name>
</gene>
<name>A0A6G9D4N9_RHOER</name>
<organism evidence="1 2">
    <name type="scientific">Rhodococcus erythropolis</name>
    <name type="common">Arthrobacter picolinophilus</name>
    <dbReference type="NCBI Taxonomy" id="1833"/>
    <lineage>
        <taxon>Bacteria</taxon>
        <taxon>Bacillati</taxon>
        <taxon>Actinomycetota</taxon>
        <taxon>Actinomycetes</taxon>
        <taxon>Mycobacteriales</taxon>
        <taxon>Nocardiaceae</taxon>
        <taxon>Rhodococcus</taxon>
        <taxon>Rhodococcus erythropolis group</taxon>
    </lineage>
</organism>
<reference evidence="1 2" key="1">
    <citation type="submission" date="2020-03" db="EMBL/GenBank/DDBJ databases">
        <title>Screen low temperature-resistant strains for efficient degradation of petroleum hydrocarbons under the low temperature.</title>
        <authorList>
            <person name="Wang Y."/>
            <person name="Chen J."/>
        </authorList>
    </citation>
    <scope>NUCLEOTIDE SEQUENCE [LARGE SCALE GENOMIC DNA]</scope>
    <source>
        <strain evidence="1 2">KB1</strain>
        <plasmid evidence="1 2">plas1</plasmid>
    </source>
</reference>
<evidence type="ECO:0000313" key="2">
    <source>
        <dbReference type="Proteomes" id="UP000502345"/>
    </source>
</evidence>
<proteinExistence type="predicted"/>
<evidence type="ECO:0000313" key="1">
    <source>
        <dbReference type="EMBL" id="QIP43801.1"/>
    </source>
</evidence>
<keyword evidence="1" id="KW-0614">Plasmid</keyword>
<dbReference type="Proteomes" id="UP000502345">
    <property type="component" value="Plasmid plas1"/>
</dbReference>
<dbReference type="AlphaFoldDB" id="A0A6G9D4N9"/>